<sequence>MNLLARAGALAAALLLAVPGAARAQRYDHSDAAGDVTRCADDACTSLTYASTQEPDIRQITIRHRTDVLTVHVLFTEIRRTSAEQGFGIQVRTDEGLFRQYVVTVKGTSVTTSFTGPSEPVACRGASYVVDFRGNDVLLRVPRACLSSPRLVRVGFLAYESVDASRGYLRADDALRRGMDPEMIMATLSPRLARG</sequence>
<organism evidence="2 3">
    <name type="scientific">Nocardioides phosphati</name>
    <dbReference type="NCBI Taxonomy" id="1867775"/>
    <lineage>
        <taxon>Bacteria</taxon>
        <taxon>Bacillati</taxon>
        <taxon>Actinomycetota</taxon>
        <taxon>Actinomycetes</taxon>
        <taxon>Propionibacteriales</taxon>
        <taxon>Nocardioidaceae</taxon>
        <taxon>Nocardioides</taxon>
    </lineage>
</organism>
<name>A0ABQ2NDQ0_9ACTN</name>
<dbReference type="Proteomes" id="UP000655410">
    <property type="component" value="Unassembled WGS sequence"/>
</dbReference>
<proteinExistence type="predicted"/>
<evidence type="ECO:0000313" key="2">
    <source>
        <dbReference type="EMBL" id="GGO90834.1"/>
    </source>
</evidence>
<feature type="signal peptide" evidence="1">
    <location>
        <begin position="1"/>
        <end position="24"/>
    </location>
</feature>
<evidence type="ECO:0000313" key="3">
    <source>
        <dbReference type="Proteomes" id="UP000655410"/>
    </source>
</evidence>
<dbReference type="EMBL" id="BMNI01000005">
    <property type="protein sequence ID" value="GGO90834.1"/>
    <property type="molecule type" value="Genomic_DNA"/>
</dbReference>
<protein>
    <submittedName>
        <fullName evidence="2">Uncharacterized protein</fullName>
    </submittedName>
</protein>
<accession>A0ABQ2NDQ0</accession>
<comment type="caution">
    <text evidence="2">The sequence shown here is derived from an EMBL/GenBank/DDBJ whole genome shotgun (WGS) entry which is preliminary data.</text>
</comment>
<keyword evidence="1" id="KW-0732">Signal</keyword>
<reference evidence="3" key="1">
    <citation type="journal article" date="2019" name="Int. J. Syst. Evol. Microbiol.">
        <title>The Global Catalogue of Microorganisms (GCM) 10K type strain sequencing project: providing services to taxonomists for standard genome sequencing and annotation.</title>
        <authorList>
            <consortium name="The Broad Institute Genomics Platform"/>
            <consortium name="The Broad Institute Genome Sequencing Center for Infectious Disease"/>
            <person name="Wu L."/>
            <person name="Ma J."/>
        </authorList>
    </citation>
    <scope>NUCLEOTIDE SEQUENCE [LARGE SCALE GENOMIC DNA]</scope>
    <source>
        <strain evidence="3">CGMCC 4.7371</strain>
    </source>
</reference>
<evidence type="ECO:0000256" key="1">
    <source>
        <dbReference type="SAM" id="SignalP"/>
    </source>
</evidence>
<feature type="chain" id="PRO_5047206376" evidence="1">
    <location>
        <begin position="25"/>
        <end position="195"/>
    </location>
</feature>
<gene>
    <name evidence="2" type="ORF">GCM10011584_23540</name>
</gene>
<keyword evidence="3" id="KW-1185">Reference proteome</keyword>